<comment type="similarity">
    <text evidence="7">Belongs to the transglycosylase MltG family.</text>
</comment>
<organism evidence="9 10">
    <name type="scientific">Bdellovibrio bacteriovorus str. Tiberius</name>
    <dbReference type="NCBI Taxonomy" id="1069642"/>
    <lineage>
        <taxon>Bacteria</taxon>
        <taxon>Pseudomonadati</taxon>
        <taxon>Bdellovibrionota</taxon>
        <taxon>Bdellovibrionia</taxon>
        <taxon>Bdellovibrionales</taxon>
        <taxon>Pseudobdellovibrionaceae</taxon>
        <taxon>Bdellovibrio</taxon>
    </lineage>
</organism>
<dbReference type="RefSeq" id="WP_015089321.1">
    <property type="nucleotide sequence ID" value="NC_019567.1"/>
</dbReference>
<evidence type="ECO:0000313" key="9">
    <source>
        <dbReference type="EMBL" id="AFX99831.1"/>
    </source>
</evidence>
<dbReference type="HOGENOM" id="CLU_025574_2_0_7"/>
<evidence type="ECO:0000256" key="1">
    <source>
        <dbReference type="ARBA" id="ARBA00022475"/>
    </source>
</evidence>
<evidence type="ECO:0000256" key="6">
    <source>
        <dbReference type="ARBA" id="ARBA00023316"/>
    </source>
</evidence>
<evidence type="ECO:0000256" key="5">
    <source>
        <dbReference type="ARBA" id="ARBA00023239"/>
    </source>
</evidence>
<dbReference type="PANTHER" id="PTHR30518:SF2">
    <property type="entry name" value="ENDOLYTIC MUREIN TRANSGLYCOSYLASE"/>
    <property type="match status" value="1"/>
</dbReference>
<sequence>MKKTILVLVLAVVILLASVGGGVAYLAYQFTSSRPSDVAQDVVYEVTPGKGFATIAKELEEKGLVKNATFFNLFARFKGDRSKIKVGEYLLRTNMIPAEVLEAITSGKSIARSFTVSEGLSTYEIAELYEKQGFGTAESFMALVRDPALIQSLLGEKADSLEGYLFPETYMLTKYTDTKTLISNMVKRFLYVYNEVMAQAEIKSMTRNQVVTLASIIEKETGAPEERPLISSVFHNRLAKKMRLQTDPTVIYGKAAALGKIVINITRADLQTPTRYNTYVIYGLPPGPIANPGREAILAAVKPQESQYLFFVSQNDGTHVFSEDYKGHQRAVQKFQLDRKAREGKSWRDLQKRPGTPDKN</sequence>
<dbReference type="Gene3D" id="3.30.160.60">
    <property type="entry name" value="Classic Zinc Finger"/>
    <property type="match status" value="1"/>
</dbReference>
<accession>K7ZDT8</accession>
<dbReference type="EC" id="4.2.2.29" evidence="7"/>
<dbReference type="Proteomes" id="UP000010074">
    <property type="component" value="Chromosome"/>
</dbReference>
<dbReference type="STRING" id="1069642.Bdt_0122"/>
<dbReference type="PATRIC" id="fig|1069642.3.peg.118"/>
<dbReference type="GO" id="GO:0005886">
    <property type="term" value="C:plasma membrane"/>
    <property type="evidence" value="ECO:0007669"/>
    <property type="project" value="UniProtKB-UniRule"/>
</dbReference>
<feature type="region of interest" description="Disordered" evidence="8">
    <location>
        <begin position="334"/>
        <end position="360"/>
    </location>
</feature>
<dbReference type="Gene3D" id="3.30.1490.480">
    <property type="entry name" value="Endolytic murein transglycosylase"/>
    <property type="match status" value="1"/>
</dbReference>
<dbReference type="AlphaFoldDB" id="K7ZDT8"/>
<dbReference type="GO" id="GO:0009252">
    <property type="term" value="P:peptidoglycan biosynthetic process"/>
    <property type="evidence" value="ECO:0007669"/>
    <property type="project" value="UniProtKB-UniRule"/>
</dbReference>
<evidence type="ECO:0000313" key="10">
    <source>
        <dbReference type="Proteomes" id="UP000010074"/>
    </source>
</evidence>
<dbReference type="OrthoDB" id="5288753at2"/>
<feature type="compositionally biased region" description="Basic and acidic residues" evidence="8">
    <location>
        <begin position="336"/>
        <end position="360"/>
    </location>
</feature>
<dbReference type="GO" id="GO:0008932">
    <property type="term" value="F:lytic endotransglycosylase activity"/>
    <property type="evidence" value="ECO:0007669"/>
    <property type="project" value="UniProtKB-UniRule"/>
</dbReference>
<gene>
    <name evidence="7" type="primary">mltG</name>
    <name evidence="9" type="ORF">Bdt_0122</name>
</gene>
<reference evidence="9 10" key="1">
    <citation type="journal article" date="2012" name="BMC Genomics">
        <title>Genome analysis of a simultaneously predatory and prey-independent, novel Bdellovibrio bacteriovorus from the River Tiber, supports in silico predictions of both ancient and recent lateral gene transfer from diverse bacteria.</title>
        <authorList>
            <person name="Hobley L."/>
            <person name="Lerner T.R."/>
            <person name="Williams L.E."/>
            <person name="Lambert C."/>
            <person name="Till R."/>
            <person name="Milner D.S."/>
            <person name="Basford S.M."/>
            <person name="Capeness M.J."/>
            <person name="Fenton A.K."/>
            <person name="Atterbury R.J."/>
            <person name="Harris M.A."/>
            <person name="Sockett R.E."/>
        </authorList>
    </citation>
    <scope>NUCLEOTIDE SEQUENCE [LARGE SCALE GENOMIC DNA]</scope>
    <source>
        <strain evidence="9 10">Tiberius</strain>
    </source>
</reference>
<dbReference type="GO" id="GO:0071555">
    <property type="term" value="P:cell wall organization"/>
    <property type="evidence" value="ECO:0007669"/>
    <property type="project" value="UniProtKB-KW"/>
</dbReference>
<feature type="site" description="Important for catalytic activity" evidence="7">
    <location>
        <position position="220"/>
    </location>
</feature>
<comment type="function">
    <text evidence="7">Functions as a peptidoglycan terminase that cleaves nascent peptidoglycan strands endolytically to terminate their elongation.</text>
</comment>
<keyword evidence="2 7" id="KW-0812">Transmembrane</keyword>
<dbReference type="EMBL" id="CP002930">
    <property type="protein sequence ID" value="AFX99831.1"/>
    <property type="molecule type" value="Genomic_DNA"/>
</dbReference>
<keyword evidence="6 7" id="KW-0961">Cell wall biogenesis/degradation</keyword>
<dbReference type="PANTHER" id="PTHR30518">
    <property type="entry name" value="ENDOLYTIC MUREIN TRANSGLYCOSYLASE"/>
    <property type="match status" value="1"/>
</dbReference>
<dbReference type="InterPro" id="IPR003770">
    <property type="entry name" value="MLTG-like"/>
</dbReference>
<evidence type="ECO:0000256" key="3">
    <source>
        <dbReference type="ARBA" id="ARBA00022989"/>
    </source>
</evidence>
<evidence type="ECO:0000256" key="7">
    <source>
        <dbReference type="HAMAP-Rule" id="MF_02065"/>
    </source>
</evidence>
<protein>
    <recommendedName>
        <fullName evidence="7">Endolytic murein transglycosylase</fullName>
        <ecNumber evidence="7">4.2.2.29</ecNumber>
    </recommendedName>
    <alternativeName>
        <fullName evidence="7">Peptidoglycan lytic transglycosylase</fullName>
    </alternativeName>
    <alternativeName>
        <fullName evidence="7">Peptidoglycan polymerization terminase</fullName>
    </alternativeName>
</protein>
<dbReference type="Pfam" id="PF02618">
    <property type="entry name" value="YceG"/>
    <property type="match status" value="1"/>
</dbReference>
<evidence type="ECO:0000256" key="2">
    <source>
        <dbReference type="ARBA" id="ARBA00022692"/>
    </source>
</evidence>
<dbReference type="CDD" id="cd08010">
    <property type="entry name" value="MltG_like"/>
    <property type="match status" value="1"/>
</dbReference>
<keyword evidence="4 7" id="KW-0472">Membrane</keyword>
<comment type="catalytic activity">
    <reaction evidence="7">
        <text>a peptidoglycan chain = a peptidoglycan chain with N-acetyl-1,6-anhydromuramyl-[peptide] at the reducing end + a peptidoglycan chain with N-acetylglucosamine at the non-reducing end.</text>
        <dbReference type="EC" id="4.2.2.29"/>
    </reaction>
</comment>
<keyword evidence="5 7" id="KW-0456">Lyase</keyword>
<dbReference type="HAMAP" id="MF_02065">
    <property type="entry name" value="MltG"/>
    <property type="match status" value="1"/>
</dbReference>
<evidence type="ECO:0000256" key="8">
    <source>
        <dbReference type="SAM" id="MobiDB-lite"/>
    </source>
</evidence>
<dbReference type="KEGG" id="bbat:Bdt_0122"/>
<evidence type="ECO:0000256" key="4">
    <source>
        <dbReference type="ARBA" id="ARBA00023136"/>
    </source>
</evidence>
<keyword evidence="1 7" id="KW-1003">Cell membrane</keyword>
<name>K7ZDT8_BDEBC</name>
<proteinExistence type="inferred from homology"/>
<dbReference type="NCBIfam" id="TIGR00247">
    <property type="entry name" value="endolytic transglycosylase MltG"/>
    <property type="match status" value="1"/>
</dbReference>
<keyword evidence="3 7" id="KW-1133">Transmembrane helix</keyword>